<dbReference type="Proteomes" id="UP000249341">
    <property type="component" value="Unassembled WGS sequence"/>
</dbReference>
<feature type="domain" description="ABC transporter" evidence="5">
    <location>
        <begin position="3"/>
        <end position="228"/>
    </location>
</feature>
<dbReference type="PROSITE" id="PS00211">
    <property type="entry name" value="ABC_TRANSPORTER_1"/>
    <property type="match status" value="1"/>
</dbReference>
<keyword evidence="7" id="KW-1185">Reference proteome</keyword>
<evidence type="ECO:0000256" key="2">
    <source>
        <dbReference type="ARBA" id="ARBA00022448"/>
    </source>
</evidence>
<evidence type="ECO:0000256" key="1">
    <source>
        <dbReference type="ARBA" id="ARBA00005417"/>
    </source>
</evidence>
<protein>
    <submittedName>
        <fullName evidence="6">Manganese/iron transport system ATP-binding protein</fullName>
    </submittedName>
</protein>
<dbReference type="PANTHER" id="PTHR42734:SF5">
    <property type="entry name" value="IRON TRANSPORT SYSTEM ATP-BINDING PROTEIN HI_0361-RELATED"/>
    <property type="match status" value="1"/>
</dbReference>
<dbReference type="SMART" id="SM00382">
    <property type="entry name" value="AAA"/>
    <property type="match status" value="1"/>
</dbReference>
<sequence length="242" mass="25913">MELRYTGVSLGYQGKKALIDVEIRLKAGQRLALVGPNGAGKSTLIKSMLGQSEILGGTAIIPPRDVIGYVPQSGDLDPDFPVSVQQVVMMGRYRSLGWWRPVRKADRQAVAEALDQVGLTDKARNRFGTLSGGQRQRVLLARAIVAQPQLLLLDEPFNGVDAVSQDAIVTVLRDLSAAGTALVLSTHDLAVARDLADLICLLNGRQFAVGTPGETLTASSLRPVYAHRALDLADGRLVLVDP</sequence>
<comment type="similarity">
    <text evidence="1">Belongs to the ABC transporter superfamily.</text>
</comment>
<keyword evidence="4 6" id="KW-0067">ATP-binding</keyword>
<name>A0A327Z4Q4_9ACTN</name>
<comment type="caution">
    <text evidence="6">The sequence shown here is derived from an EMBL/GenBank/DDBJ whole genome shotgun (WGS) entry which is preliminary data.</text>
</comment>
<dbReference type="GO" id="GO:0016887">
    <property type="term" value="F:ATP hydrolysis activity"/>
    <property type="evidence" value="ECO:0007669"/>
    <property type="project" value="InterPro"/>
</dbReference>
<dbReference type="GO" id="GO:0005524">
    <property type="term" value="F:ATP binding"/>
    <property type="evidence" value="ECO:0007669"/>
    <property type="project" value="UniProtKB-KW"/>
</dbReference>
<dbReference type="RefSeq" id="WP_111652129.1">
    <property type="nucleotide sequence ID" value="NZ_JACHWI010000010.1"/>
</dbReference>
<evidence type="ECO:0000259" key="5">
    <source>
        <dbReference type="PROSITE" id="PS50893"/>
    </source>
</evidence>
<evidence type="ECO:0000313" key="7">
    <source>
        <dbReference type="Proteomes" id="UP000249341"/>
    </source>
</evidence>
<dbReference type="Pfam" id="PF00005">
    <property type="entry name" value="ABC_tran"/>
    <property type="match status" value="1"/>
</dbReference>
<organism evidence="6 7">
    <name type="scientific">Actinoplanes lutulentus</name>
    <dbReference type="NCBI Taxonomy" id="1287878"/>
    <lineage>
        <taxon>Bacteria</taxon>
        <taxon>Bacillati</taxon>
        <taxon>Actinomycetota</taxon>
        <taxon>Actinomycetes</taxon>
        <taxon>Micromonosporales</taxon>
        <taxon>Micromonosporaceae</taxon>
        <taxon>Actinoplanes</taxon>
    </lineage>
</organism>
<keyword evidence="2" id="KW-0813">Transport</keyword>
<dbReference type="Gene3D" id="3.40.50.300">
    <property type="entry name" value="P-loop containing nucleotide triphosphate hydrolases"/>
    <property type="match status" value="1"/>
</dbReference>
<dbReference type="PANTHER" id="PTHR42734">
    <property type="entry name" value="METAL TRANSPORT SYSTEM ATP-BINDING PROTEIN TM_0124-RELATED"/>
    <property type="match status" value="1"/>
</dbReference>
<dbReference type="CDD" id="cd03235">
    <property type="entry name" value="ABC_Metallic_Cations"/>
    <property type="match status" value="1"/>
</dbReference>
<keyword evidence="3" id="KW-0547">Nucleotide-binding</keyword>
<evidence type="ECO:0000256" key="3">
    <source>
        <dbReference type="ARBA" id="ARBA00022741"/>
    </source>
</evidence>
<dbReference type="InterPro" id="IPR017871">
    <property type="entry name" value="ABC_transporter-like_CS"/>
</dbReference>
<reference evidence="6 7" key="1">
    <citation type="submission" date="2018-06" db="EMBL/GenBank/DDBJ databases">
        <title>Genomic Encyclopedia of Type Strains, Phase III (KMG-III): the genomes of soil and plant-associated and newly described type strains.</title>
        <authorList>
            <person name="Whitman W."/>
        </authorList>
    </citation>
    <scope>NUCLEOTIDE SEQUENCE [LARGE SCALE GENOMIC DNA]</scope>
    <source>
        <strain evidence="6 7">CGMCC 4.7090</strain>
    </source>
</reference>
<dbReference type="EMBL" id="QLMJ01000015">
    <property type="protein sequence ID" value="RAK31196.1"/>
    <property type="molecule type" value="Genomic_DNA"/>
</dbReference>
<dbReference type="SUPFAM" id="SSF52540">
    <property type="entry name" value="P-loop containing nucleoside triphosphate hydrolases"/>
    <property type="match status" value="1"/>
</dbReference>
<evidence type="ECO:0000256" key="4">
    <source>
        <dbReference type="ARBA" id="ARBA00022840"/>
    </source>
</evidence>
<proteinExistence type="inferred from homology"/>
<accession>A0A327Z4Q4</accession>
<dbReference type="InterPro" id="IPR050153">
    <property type="entry name" value="Metal_Ion_Import_ABC"/>
</dbReference>
<evidence type="ECO:0000313" key="6">
    <source>
        <dbReference type="EMBL" id="RAK31196.1"/>
    </source>
</evidence>
<dbReference type="AlphaFoldDB" id="A0A327Z4Q4"/>
<gene>
    <name evidence="6" type="ORF">B0I29_1152</name>
</gene>
<dbReference type="InterPro" id="IPR003593">
    <property type="entry name" value="AAA+_ATPase"/>
</dbReference>
<dbReference type="InterPro" id="IPR027417">
    <property type="entry name" value="P-loop_NTPase"/>
</dbReference>
<dbReference type="InterPro" id="IPR003439">
    <property type="entry name" value="ABC_transporter-like_ATP-bd"/>
</dbReference>
<dbReference type="PROSITE" id="PS50893">
    <property type="entry name" value="ABC_TRANSPORTER_2"/>
    <property type="match status" value="1"/>
</dbReference>
<dbReference type="OrthoDB" id="5296765at2"/>